<evidence type="ECO:0000256" key="2">
    <source>
        <dbReference type="ARBA" id="ARBA00022448"/>
    </source>
</evidence>
<gene>
    <name evidence="14" type="primary">twk-37</name>
    <name evidence="12" type="synonym">Cbr-twk-37</name>
    <name evidence="14" type="ORF">CBG12580</name>
    <name evidence="12" type="ORF">CBG_12580</name>
</gene>
<feature type="region of interest" description="Disordered" evidence="9">
    <location>
        <begin position="1"/>
        <end position="52"/>
    </location>
</feature>
<evidence type="ECO:0000313" key="14">
    <source>
        <dbReference type="WormBase" id="CBG12580"/>
    </source>
</evidence>
<dbReference type="RefSeq" id="XP_002640093.1">
    <property type="nucleotide sequence ID" value="XM_002640047.1"/>
</dbReference>
<evidence type="ECO:0000313" key="13">
    <source>
        <dbReference type="Proteomes" id="UP000008549"/>
    </source>
</evidence>
<dbReference type="PANTHER" id="PTHR11003">
    <property type="entry name" value="POTASSIUM CHANNEL, SUBFAMILY K"/>
    <property type="match status" value="1"/>
</dbReference>
<evidence type="ECO:0000256" key="9">
    <source>
        <dbReference type="SAM" id="MobiDB-lite"/>
    </source>
</evidence>
<protein>
    <submittedName>
        <fullName evidence="12">Protein CBR-TWK-37</fullName>
    </submittedName>
</protein>
<comment type="subcellular location">
    <subcellularLocation>
        <location evidence="1">Membrane</location>
        <topology evidence="1">Multi-pass membrane protein</topology>
    </subcellularLocation>
</comment>
<feature type="domain" description="Potassium channel" evidence="11">
    <location>
        <begin position="287"/>
        <end position="352"/>
    </location>
</feature>
<keyword evidence="4 10" id="KW-1133">Transmembrane helix</keyword>
<dbReference type="InParanoid" id="A8XG34"/>
<dbReference type="GeneID" id="8582088"/>
<sequence length="419" mass="47554">MTGVLDAVHRTSSSVMEAYERKRGSASPTPLIRMANPQTPPPGGGDYGSDGTHRHTDRLIDKFMKRKIENAPPETHHLVRKQSVFNFVKREEKEKPKQTTFKKIRKKIRKFNTIIAFIILVAYICGGAALFWQIESNSDKKLDDYHKNVLQKSKELYKALPPNQCGPLKPNHNEINNKCLKLIYESLYNLNPPRYINTYLDGLAYVLTCITTIGYGQLVCRTIVGKMVTVVYGIIGIALTIYVLRHNGKVALRVCNWALGLVASCWRVCGNKKVKFRMTVTKSFILLFTFWTLGSLGIASYEKFVFWDAIYFSFSTFSTVGFGDLVPTSHISGVIIFALHFIDLCLLSMVFVLVHVPFREAVIYPIEIQQTMENSFMKVLELLDEGYRKHTTELNTGTMNLQSPGASKRLQMSTARETK</sequence>
<dbReference type="PANTHER" id="PTHR11003:SF109">
    <property type="entry name" value="POTASSIUM CHANNEL DOMAIN-CONTAINING PROTEIN"/>
    <property type="match status" value="1"/>
</dbReference>
<evidence type="ECO:0000313" key="12">
    <source>
        <dbReference type="EMBL" id="CAP31539.1"/>
    </source>
</evidence>
<dbReference type="InterPro" id="IPR013099">
    <property type="entry name" value="K_chnl_dom"/>
</dbReference>
<keyword evidence="13" id="KW-1185">Reference proteome</keyword>
<feature type="transmembrane region" description="Helical" evidence="10">
    <location>
        <begin position="111"/>
        <end position="134"/>
    </location>
</feature>
<dbReference type="GO" id="GO:0022841">
    <property type="term" value="F:potassium ion leak channel activity"/>
    <property type="evidence" value="ECO:0000318"/>
    <property type="project" value="GO_Central"/>
</dbReference>
<comment type="similarity">
    <text evidence="8">Belongs to the two pore domain potassium channel (TC 1.A.1.8) family.</text>
</comment>
<feature type="transmembrane region" description="Helical" evidence="10">
    <location>
        <begin position="223"/>
        <end position="244"/>
    </location>
</feature>
<feature type="transmembrane region" description="Helical" evidence="10">
    <location>
        <begin position="250"/>
        <end position="268"/>
    </location>
</feature>
<name>A8XG34_CAEBR</name>
<dbReference type="STRING" id="6238.A8XG34"/>
<keyword evidence="2 8" id="KW-0813">Transport</keyword>
<dbReference type="HOGENOM" id="CLU_054264_0_0_1"/>
<dbReference type="GO" id="GO:0071805">
    <property type="term" value="P:potassium ion transmembrane transport"/>
    <property type="evidence" value="ECO:0000318"/>
    <property type="project" value="GO_Central"/>
</dbReference>
<accession>A8XG34</accession>
<dbReference type="SUPFAM" id="SSF81324">
    <property type="entry name" value="Voltage-gated potassium channels"/>
    <property type="match status" value="2"/>
</dbReference>
<evidence type="ECO:0000259" key="11">
    <source>
        <dbReference type="Pfam" id="PF07885"/>
    </source>
</evidence>
<dbReference type="PRINTS" id="PR01333">
    <property type="entry name" value="2POREKCHANEL"/>
</dbReference>
<evidence type="ECO:0000256" key="8">
    <source>
        <dbReference type="RuleBase" id="RU003857"/>
    </source>
</evidence>
<keyword evidence="3 8" id="KW-0812">Transmembrane</keyword>
<evidence type="ECO:0000256" key="3">
    <source>
        <dbReference type="ARBA" id="ARBA00022692"/>
    </source>
</evidence>
<evidence type="ECO:0000256" key="10">
    <source>
        <dbReference type="SAM" id="Phobius"/>
    </source>
</evidence>
<evidence type="ECO:0000256" key="6">
    <source>
        <dbReference type="ARBA" id="ARBA00023136"/>
    </source>
</evidence>
<reference evidence="12 13" key="1">
    <citation type="journal article" date="2003" name="PLoS Biol.">
        <title>The genome sequence of Caenorhabditis briggsae: a platform for comparative genomics.</title>
        <authorList>
            <person name="Stein L.D."/>
            <person name="Bao Z."/>
            <person name="Blasiar D."/>
            <person name="Blumenthal T."/>
            <person name="Brent M.R."/>
            <person name="Chen N."/>
            <person name="Chinwalla A."/>
            <person name="Clarke L."/>
            <person name="Clee C."/>
            <person name="Coghlan A."/>
            <person name="Coulson A."/>
            <person name="D'Eustachio P."/>
            <person name="Fitch D.H."/>
            <person name="Fulton L.A."/>
            <person name="Fulton R.E."/>
            <person name="Griffiths-Jones S."/>
            <person name="Harris T.W."/>
            <person name="Hillier L.W."/>
            <person name="Kamath R."/>
            <person name="Kuwabara P.E."/>
            <person name="Mardis E.R."/>
            <person name="Marra M.A."/>
            <person name="Miner T.L."/>
            <person name="Minx P."/>
            <person name="Mullikin J.C."/>
            <person name="Plumb R.W."/>
            <person name="Rogers J."/>
            <person name="Schein J.E."/>
            <person name="Sohrmann M."/>
            <person name="Spieth J."/>
            <person name="Stajich J.E."/>
            <person name="Wei C."/>
            <person name="Willey D."/>
            <person name="Wilson R.K."/>
            <person name="Durbin R."/>
            <person name="Waterston R.H."/>
        </authorList>
    </citation>
    <scope>NUCLEOTIDE SEQUENCE [LARGE SCALE GENOMIC DNA]</scope>
    <source>
        <strain evidence="12 13">AF16</strain>
    </source>
</reference>
<dbReference type="EMBL" id="HE600940">
    <property type="protein sequence ID" value="CAP31539.1"/>
    <property type="molecule type" value="Genomic_DNA"/>
</dbReference>
<dbReference type="Gene3D" id="1.10.287.70">
    <property type="match status" value="1"/>
</dbReference>
<feature type="domain" description="Potassium channel" evidence="11">
    <location>
        <begin position="195"/>
        <end position="250"/>
    </location>
</feature>
<dbReference type="InterPro" id="IPR003280">
    <property type="entry name" value="2pore_dom_K_chnl"/>
</dbReference>
<keyword evidence="7 8" id="KW-0407">Ion channel</keyword>
<organism evidence="12 13">
    <name type="scientific">Caenorhabditis briggsae</name>
    <dbReference type="NCBI Taxonomy" id="6238"/>
    <lineage>
        <taxon>Eukaryota</taxon>
        <taxon>Metazoa</taxon>
        <taxon>Ecdysozoa</taxon>
        <taxon>Nematoda</taxon>
        <taxon>Chromadorea</taxon>
        <taxon>Rhabditida</taxon>
        <taxon>Rhabditina</taxon>
        <taxon>Rhabditomorpha</taxon>
        <taxon>Rhabditoidea</taxon>
        <taxon>Rhabditidae</taxon>
        <taxon>Peloderinae</taxon>
        <taxon>Caenorhabditis</taxon>
    </lineage>
</organism>
<dbReference type="OMA" id="CITTIGY"/>
<evidence type="ECO:0000256" key="5">
    <source>
        <dbReference type="ARBA" id="ARBA00023065"/>
    </source>
</evidence>
<dbReference type="eggNOG" id="KOG1418">
    <property type="taxonomic scope" value="Eukaryota"/>
</dbReference>
<keyword evidence="6 10" id="KW-0472">Membrane</keyword>
<dbReference type="GO" id="GO:0015271">
    <property type="term" value="F:outward rectifier potassium channel activity"/>
    <property type="evidence" value="ECO:0000318"/>
    <property type="project" value="GO_Central"/>
</dbReference>
<dbReference type="WormBase" id="CBG12580">
    <property type="protein sequence ID" value="CBP42821"/>
    <property type="gene ID" value="WBGene00033509"/>
    <property type="gene designation" value="Cbr-twk-37"/>
</dbReference>
<feature type="transmembrane region" description="Helical" evidence="10">
    <location>
        <begin position="196"/>
        <end position="216"/>
    </location>
</feature>
<dbReference type="CTD" id="8582088"/>
<dbReference type="FunFam" id="1.10.287.70:FF:000296">
    <property type="entry name" value="TWiK family of potassium channels"/>
    <property type="match status" value="1"/>
</dbReference>
<evidence type="ECO:0000256" key="4">
    <source>
        <dbReference type="ARBA" id="ARBA00022989"/>
    </source>
</evidence>
<feature type="transmembrane region" description="Helical" evidence="10">
    <location>
        <begin position="334"/>
        <end position="358"/>
    </location>
</feature>
<dbReference type="GO" id="GO:0005886">
    <property type="term" value="C:plasma membrane"/>
    <property type="evidence" value="ECO:0000318"/>
    <property type="project" value="GO_Central"/>
</dbReference>
<dbReference type="AlphaFoldDB" id="A8XG34"/>
<feature type="transmembrane region" description="Helical" evidence="10">
    <location>
        <begin position="280"/>
        <end position="298"/>
    </location>
</feature>
<feature type="region of interest" description="Disordered" evidence="9">
    <location>
        <begin position="394"/>
        <end position="419"/>
    </location>
</feature>
<reference evidence="12 13" key="2">
    <citation type="journal article" date="2011" name="PLoS Genet.">
        <title>Caenorhabditis briggsae recombinant inbred line genotypes reveal inter-strain incompatibility and the evolution of recombination.</title>
        <authorList>
            <person name="Ross J.A."/>
            <person name="Koboldt D.C."/>
            <person name="Staisch J.E."/>
            <person name="Chamberlin H.M."/>
            <person name="Gupta B.P."/>
            <person name="Miller R.D."/>
            <person name="Baird S.E."/>
            <person name="Haag E.S."/>
        </authorList>
    </citation>
    <scope>NUCLEOTIDE SEQUENCE [LARGE SCALE GENOMIC DNA]</scope>
    <source>
        <strain evidence="12 13">AF16</strain>
    </source>
</reference>
<keyword evidence="5 8" id="KW-0406">Ion transport</keyword>
<dbReference type="Proteomes" id="UP000008549">
    <property type="component" value="Unassembled WGS sequence"/>
</dbReference>
<dbReference type="KEGG" id="cbr:CBG_12580"/>
<evidence type="ECO:0000256" key="7">
    <source>
        <dbReference type="ARBA" id="ARBA00023303"/>
    </source>
</evidence>
<evidence type="ECO:0000256" key="1">
    <source>
        <dbReference type="ARBA" id="ARBA00004141"/>
    </source>
</evidence>
<dbReference type="Pfam" id="PF07885">
    <property type="entry name" value="Ion_trans_2"/>
    <property type="match status" value="2"/>
</dbReference>
<proteinExistence type="inferred from homology"/>